<dbReference type="GO" id="GO:0036503">
    <property type="term" value="P:ERAD pathway"/>
    <property type="evidence" value="ECO:0007669"/>
    <property type="project" value="TreeGrafter"/>
</dbReference>
<sequence length="348" mass="39972">MGGSSVPKSAGSSLRRYNEQMLEKDISDLLSSWKQDLDDCLLIFVFAPGIVNRNSIFGCQVVRKDDPRIRHVPFPTRRPVLKEVDRVHHIIMSLQEVSEVRRQVMVRKVRVKKAPPAPAAAVATRSVEEERLNEPAIFSLVSKRDEPAIRALVHQDESAINVIEPVNRRSPLHCASLAGHARMVSFLLSLGADPTQRDGSGKVPYELCKGKEERDAFRRFWASEPDKWDYSKSQIPSMLTIEMEEQQKQKAAEKKEKEKQRKKEQERRKKEQAKQKKEEEEKNRAVQESQVKLSDRELRALAAERRLGVTSKHPEFECEMCKVKASSAPFERLGFKYCRWNSRASARI</sequence>
<dbReference type="InterPro" id="IPR036770">
    <property type="entry name" value="Ankyrin_rpt-contain_sf"/>
</dbReference>
<evidence type="ECO:0000259" key="13">
    <source>
        <dbReference type="PROSITE" id="PS52044"/>
    </source>
</evidence>
<evidence type="ECO:0000256" key="6">
    <source>
        <dbReference type="ARBA" id="ARBA00022759"/>
    </source>
</evidence>
<dbReference type="AlphaFoldDB" id="A0A7S4UP30"/>
<feature type="region of interest" description="Disordered" evidence="12">
    <location>
        <begin position="245"/>
        <end position="292"/>
    </location>
</feature>
<evidence type="ECO:0000256" key="4">
    <source>
        <dbReference type="ARBA" id="ARBA00022722"/>
    </source>
</evidence>
<comment type="domain">
    <text evidence="11">The VLRF1 domain mediates binding to the 60S ribosomal subunit.</text>
</comment>
<feature type="compositionally biased region" description="Basic and acidic residues" evidence="12">
    <location>
        <begin position="245"/>
        <end position="285"/>
    </location>
</feature>
<gene>
    <name evidence="14" type="ORF">GTHE00462_LOCUS27171</name>
</gene>
<dbReference type="PROSITE" id="PS50088">
    <property type="entry name" value="ANK_REPEAT"/>
    <property type="match status" value="1"/>
</dbReference>
<evidence type="ECO:0000313" key="14">
    <source>
        <dbReference type="EMBL" id="CAE2320878.1"/>
    </source>
</evidence>
<dbReference type="GO" id="GO:0005737">
    <property type="term" value="C:cytoplasm"/>
    <property type="evidence" value="ECO:0007669"/>
    <property type="project" value="UniProtKB-SubCell"/>
</dbReference>
<evidence type="ECO:0000256" key="5">
    <source>
        <dbReference type="ARBA" id="ARBA00022737"/>
    </source>
</evidence>
<accession>A0A7S4UP30</accession>
<comment type="similarity">
    <text evidence="2 11">Belongs to the ANKZF1/VMS1 family.</text>
</comment>
<keyword evidence="4" id="KW-0540">Nuclease</keyword>
<evidence type="ECO:0000256" key="7">
    <source>
        <dbReference type="ARBA" id="ARBA00022801"/>
    </source>
</evidence>
<keyword evidence="5" id="KW-0677">Repeat</keyword>
<dbReference type="SUPFAM" id="SSF48403">
    <property type="entry name" value="Ankyrin repeat"/>
    <property type="match status" value="1"/>
</dbReference>
<keyword evidence="3 11" id="KW-0963">Cytoplasm</keyword>
<evidence type="ECO:0000256" key="2">
    <source>
        <dbReference type="ARBA" id="ARBA00009262"/>
    </source>
</evidence>
<dbReference type="InterPro" id="IPR002110">
    <property type="entry name" value="Ankyrin_rpt"/>
</dbReference>
<keyword evidence="8 10" id="KW-0040">ANK repeat</keyword>
<dbReference type="InterPro" id="IPR041175">
    <property type="entry name" value="VLRF1/Vms1"/>
</dbReference>
<evidence type="ECO:0000256" key="10">
    <source>
        <dbReference type="PROSITE-ProRule" id="PRU00023"/>
    </source>
</evidence>
<keyword evidence="7" id="KW-0378">Hydrolase</keyword>
<evidence type="ECO:0000256" key="11">
    <source>
        <dbReference type="PROSITE-ProRule" id="PRU01389"/>
    </source>
</evidence>
<evidence type="ECO:0000256" key="9">
    <source>
        <dbReference type="ARBA" id="ARBA00023054"/>
    </source>
</evidence>
<dbReference type="PANTHER" id="PTHR16036:SF2">
    <property type="entry name" value="TRNA ENDONUCLEASE ANKZF1"/>
    <property type="match status" value="1"/>
</dbReference>
<feature type="repeat" description="ANK" evidence="10">
    <location>
        <begin position="167"/>
        <end position="199"/>
    </location>
</feature>
<dbReference type="PROSITE" id="PS50297">
    <property type="entry name" value="ANK_REP_REGION"/>
    <property type="match status" value="1"/>
</dbReference>
<evidence type="ECO:0000256" key="8">
    <source>
        <dbReference type="ARBA" id="ARBA00023043"/>
    </source>
</evidence>
<protein>
    <recommendedName>
        <fullName evidence="13">VLRF1 domain-containing protein</fullName>
    </recommendedName>
</protein>
<dbReference type="PANTHER" id="PTHR16036">
    <property type="entry name" value="ANKYRIN REPEAT AND ZINC FINGER DOMAIN-CONTAINING PROTEIN 1"/>
    <property type="match status" value="1"/>
</dbReference>
<comment type="caution">
    <text evidence="11">Lacks conserved residue(s) required for the propagation of feature annotation.</text>
</comment>
<dbReference type="InterPro" id="IPR047139">
    <property type="entry name" value="ANKZ1/VMS1"/>
</dbReference>
<dbReference type="Gene3D" id="1.25.40.20">
    <property type="entry name" value="Ankyrin repeat-containing domain"/>
    <property type="match status" value="1"/>
</dbReference>
<reference evidence="14" key="1">
    <citation type="submission" date="2021-01" db="EMBL/GenBank/DDBJ databases">
        <authorList>
            <person name="Corre E."/>
            <person name="Pelletier E."/>
            <person name="Niang G."/>
            <person name="Scheremetjew M."/>
            <person name="Finn R."/>
            <person name="Kale V."/>
            <person name="Holt S."/>
            <person name="Cochrane G."/>
            <person name="Meng A."/>
            <person name="Brown T."/>
            <person name="Cohen L."/>
        </authorList>
    </citation>
    <scope>NUCLEOTIDE SEQUENCE</scope>
    <source>
        <strain evidence="14">CCMP 2712</strain>
    </source>
</reference>
<dbReference type="EMBL" id="HBKN01034895">
    <property type="protein sequence ID" value="CAE2320878.1"/>
    <property type="molecule type" value="Transcribed_RNA"/>
</dbReference>
<organism evidence="14">
    <name type="scientific">Guillardia theta</name>
    <name type="common">Cryptophyte</name>
    <name type="synonym">Cryptomonas phi</name>
    <dbReference type="NCBI Taxonomy" id="55529"/>
    <lineage>
        <taxon>Eukaryota</taxon>
        <taxon>Cryptophyceae</taxon>
        <taxon>Pyrenomonadales</taxon>
        <taxon>Geminigeraceae</taxon>
        <taxon>Guillardia</taxon>
    </lineage>
</organism>
<evidence type="ECO:0000256" key="3">
    <source>
        <dbReference type="ARBA" id="ARBA00022490"/>
    </source>
</evidence>
<dbReference type="GO" id="GO:0016787">
    <property type="term" value="F:hydrolase activity"/>
    <property type="evidence" value="ECO:0007669"/>
    <property type="project" value="UniProtKB-KW"/>
</dbReference>
<dbReference type="PROSITE" id="PS52044">
    <property type="entry name" value="VLRF1"/>
    <property type="match status" value="1"/>
</dbReference>
<evidence type="ECO:0000256" key="1">
    <source>
        <dbReference type="ARBA" id="ARBA00004496"/>
    </source>
</evidence>
<name>A0A7S4UP30_GUITH</name>
<evidence type="ECO:0000256" key="12">
    <source>
        <dbReference type="SAM" id="MobiDB-lite"/>
    </source>
</evidence>
<proteinExistence type="inferred from homology"/>
<comment type="subcellular location">
    <subcellularLocation>
        <location evidence="1">Cytoplasm</location>
    </subcellularLocation>
</comment>
<keyword evidence="9" id="KW-0175">Coiled coil</keyword>
<dbReference type="Pfam" id="PF00023">
    <property type="entry name" value="Ank"/>
    <property type="match status" value="1"/>
</dbReference>
<feature type="domain" description="VLRF1" evidence="13">
    <location>
        <begin position="1"/>
        <end position="94"/>
    </location>
</feature>
<dbReference type="Pfam" id="PF18826">
    <property type="entry name" value="bVLRF1"/>
    <property type="match status" value="1"/>
</dbReference>
<keyword evidence="6" id="KW-0255">Endonuclease</keyword>
<dbReference type="GO" id="GO:0004519">
    <property type="term" value="F:endonuclease activity"/>
    <property type="evidence" value="ECO:0007669"/>
    <property type="project" value="UniProtKB-KW"/>
</dbReference>
<dbReference type="SMART" id="SM00248">
    <property type="entry name" value="ANK"/>
    <property type="match status" value="1"/>
</dbReference>